<feature type="compositionally biased region" description="Basic and acidic residues" evidence="3">
    <location>
        <begin position="63"/>
        <end position="135"/>
    </location>
</feature>
<dbReference type="PANTHER" id="PTHR15683">
    <property type="entry name" value="SCAFFOLD ATTACHMENT FACTOR B-RELATED"/>
    <property type="match status" value="1"/>
</dbReference>
<name>A0A8C5SJP5_LATLA</name>
<dbReference type="GO" id="GO:0006357">
    <property type="term" value="P:regulation of transcription by RNA polymerase II"/>
    <property type="evidence" value="ECO:0007669"/>
    <property type="project" value="TreeGrafter"/>
</dbReference>
<evidence type="ECO:0000313" key="5">
    <source>
        <dbReference type="Proteomes" id="UP000694406"/>
    </source>
</evidence>
<keyword evidence="2" id="KW-0539">Nucleus</keyword>
<feature type="compositionally biased region" description="Basic and acidic residues" evidence="3">
    <location>
        <begin position="19"/>
        <end position="30"/>
    </location>
</feature>
<reference evidence="4" key="2">
    <citation type="submission" date="2025-09" db="UniProtKB">
        <authorList>
            <consortium name="Ensembl"/>
        </authorList>
    </citation>
    <scope>IDENTIFICATION</scope>
</reference>
<organism evidence="4 5">
    <name type="scientific">Laticauda laticaudata</name>
    <name type="common">Blue-ringed sea krait</name>
    <name type="synonym">Blue-lipped sea krait</name>
    <dbReference type="NCBI Taxonomy" id="8630"/>
    <lineage>
        <taxon>Eukaryota</taxon>
        <taxon>Metazoa</taxon>
        <taxon>Chordata</taxon>
        <taxon>Craniata</taxon>
        <taxon>Vertebrata</taxon>
        <taxon>Euteleostomi</taxon>
        <taxon>Lepidosauria</taxon>
        <taxon>Squamata</taxon>
        <taxon>Bifurcata</taxon>
        <taxon>Unidentata</taxon>
        <taxon>Episquamata</taxon>
        <taxon>Toxicofera</taxon>
        <taxon>Serpentes</taxon>
        <taxon>Colubroidea</taxon>
        <taxon>Elapidae</taxon>
        <taxon>Laticaudinae</taxon>
        <taxon>Laticauda</taxon>
    </lineage>
</organism>
<feature type="region of interest" description="Disordered" evidence="3">
    <location>
        <begin position="19"/>
        <end position="282"/>
    </location>
</feature>
<evidence type="ECO:0000313" key="4">
    <source>
        <dbReference type="Ensembl" id="ENSLLTP00000018543.1"/>
    </source>
</evidence>
<reference evidence="4" key="1">
    <citation type="submission" date="2025-08" db="UniProtKB">
        <authorList>
            <consortium name="Ensembl"/>
        </authorList>
    </citation>
    <scope>IDENTIFICATION</scope>
</reference>
<evidence type="ECO:0000256" key="1">
    <source>
        <dbReference type="ARBA" id="ARBA00004123"/>
    </source>
</evidence>
<evidence type="ECO:0000256" key="2">
    <source>
        <dbReference type="ARBA" id="ARBA00023242"/>
    </source>
</evidence>
<sequence length="282" mass="32379">MSYFFPFRRDESYWNESKKMTLDTDARFGHGSDYSRQQNRFTDFDHRDRGRYPEGSAVQPSTFDRRERFVNQSDGKKTRPTGRREESGFERYPKNFDSRRNEPPQPRNELRDSDRREVRGDHDERRTVIIQERPKIPHGRHPRESGPNPSRQSSWKGEGGMNPDKRDARERTERSGREVSGHAVRGAPTGRRRGASGYGNRETERGVIDRLSGHGRDAGPRKEWHGPNSRGSSYPTTPGGWERQTGGGMMSSHSSSTNCRSPMQRGKGSGFKQFKSGSAERF</sequence>
<feature type="compositionally biased region" description="Basic and acidic residues" evidence="3">
    <location>
        <begin position="42"/>
        <end position="52"/>
    </location>
</feature>
<dbReference type="AlphaFoldDB" id="A0A8C5SJP5"/>
<keyword evidence="5" id="KW-1185">Reference proteome</keyword>
<dbReference type="PANTHER" id="PTHR15683:SF5">
    <property type="entry name" value="SAFB-LIKE TRANSCRIPTION MODULATOR"/>
    <property type="match status" value="1"/>
</dbReference>
<accession>A0A8C5SJP5</accession>
<evidence type="ECO:0000256" key="3">
    <source>
        <dbReference type="SAM" id="MobiDB-lite"/>
    </source>
</evidence>
<dbReference type="GO" id="GO:0043565">
    <property type="term" value="F:sequence-specific DNA binding"/>
    <property type="evidence" value="ECO:0007669"/>
    <property type="project" value="TreeGrafter"/>
</dbReference>
<feature type="compositionally biased region" description="Basic and acidic residues" evidence="3">
    <location>
        <begin position="201"/>
        <end position="225"/>
    </location>
</feature>
<protein>
    <submittedName>
        <fullName evidence="4">Uncharacterized protein</fullName>
    </submittedName>
</protein>
<feature type="compositionally biased region" description="Basic and acidic residues" evidence="3">
    <location>
        <begin position="163"/>
        <end position="180"/>
    </location>
</feature>
<comment type="subcellular location">
    <subcellularLocation>
        <location evidence="1">Nucleus</location>
    </subcellularLocation>
</comment>
<dbReference type="InterPro" id="IPR051738">
    <property type="entry name" value="SAF_Modulators"/>
</dbReference>
<dbReference type="GeneTree" id="ENSGT00940000156573"/>
<proteinExistence type="predicted"/>
<dbReference type="GO" id="GO:0050684">
    <property type="term" value="P:regulation of mRNA processing"/>
    <property type="evidence" value="ECO:0007669"/>
    <property type="project" value="TreeGrafter"/>
</dbReference>
<dbReference type="Ensembl" id="ENSLLTT00000019233.1">
    <property type="protein sequence ID" value="ENSLLTP00000018543.1"/>
    <property type="gene ID" value="ENSLLTG00000014019.1"/>
</dbReference>
<feature type="compositionally biased region" description="Low complexity" evidence="3">
    <location>
        <begin position="270"/>
        <end position="282"/>
    </location>
</feature>
<dbReference type="Proteomes" id="UP000694406">
    <property type="component" value="Unplaced"/>
</dbReference>
<dbReference type="GO" id="GO:0005634">
    <property type="term" value="C:nucleus"/>
    <property type="evidence" value="ECO:0007669"/>
    <property type="project" value="UniProtKB-SubCell"/>
</dbReference>